<comment type="caution">
    <text evidence="2">The sequence shown here is derived from an EMBL/GenBank/DDBJ whole genome shotgun (WGS) entry which is preliminary data.</text>
</comment>
<evidence type="ECO:0000313" key="2">
    <source>
        <dbReference type="EMBL" id="OBR64304.1"/>
    </source>
</evidence>
<protein>
    <submittedName>
        <fullName evidence="2">Uncharacterized protein</fullName>
    </submittedName>
</protein>
<dbReference type="STRING" id="1844972.A7K91_12345"/>
<keyword evidence="3" id="KW-1185">Reference proteome</keyword>
<gene>
    <name evidence="2" type="ORF">A7K91_12345</name>
</gene>
<reference evidence="2 3" key="1">
    <citation type="submission" date="2016-05" db="EMBL/GenBank/DDBJ databases">
        <title>Paenibacillus oryzae. sp. nov., isolated from the rice root.</title>
        <authorList>
            <person name="Zhang J."/>
            <person name="Zhang X."/>
        </authorList>
    </citation>
    <scope>NUCLEOTIDE SEQUENCE [LARGE SCALE GENOMIC DNA]</scope>
    <source>
        <strain evidence="2 3">1DrF-4</strain>
    </source>
</reference>
<evidence type="ECO:0000256" key="1">
    <source>
        <dbReference type="SAM" id="SignalP"/>
    </source>
</evidence>
<dbReference type="InterPro" id="IPR035986">
    <property type="entry name" value="PKD_dom_sf"/>
</dbReference>
<dbReference type="Pfam" id="PF25788">
    <property type="entry name" value="Ig_Rha78A_N"/>
    <property type="match status" value="1"/>
</dbReference>
<accession>A0A1A5YFD2</accession>
<proteinExistence type="predicted"/>
<keyword evidence="1" id="KW-0732">Signal</keyword>
<dbReference type="Gene3D" id="2.60.120.560">
    <property type="entry name" value="Exo-inulinase, domain 1"/>
    <property type="match status" value="1"/>
</dbReference>
<name>A0A1A5YFD2_9BACL</name>
<feature type="chain" id="PRO_5039631400" evidence="1">
    <location>
        <begin position="21"/>
        <end position="2231"/>
    </location>
</feature>
<evidence type="ECO:0000313" key="3">
    <source>
        <dbReference type="Proteomes" id="UP000092024"/>
    </source>
</evidence>
<dbReference type="Proteomes" id="UP000092024">
    <property type="component" value="Unassembled WGS sequence"/>
</dbReference>
<dbReference type="SUPFAM" id="SSF49299">
    <property type="entry name" value="PKD domain"/>
    <property type="match status" value="2"/>
</dbReference>
<sequence length="2231" mass="252286">MKRGLLLFFAVILFSLWQLDNVGAESQIITPSYSQVGNTEKKLDDIYTYSDQATWKATFTIPAKPGYIINSVRWEDVNGKSLRAAAGDWAGKKSFSGTDIMNGSSVKVGTTDTESYGGIFYWDRSGGSNTWRATMGNGKSVTSAGCPSAKNDEPWKLKAYPNCNSLNFGEDSLSLVLTKKGNYHIDGDVENPSVNEKVVVLDSIKPVGIDKDRFKEITNEIHGGIGYADKSTEYINKYDILSKTSIRAYFKQDFGGDSLANGYYKDWANPGARQMWWYAALQFRLEAITYRYIDKHLVVEWVKEDVEQERSTINVRHIVRTGPTGSYTTAAQSVIPFNKALPFSEPVEAGDYGKLLGSNTNYIGFGSTLIQNTALTINVTLSKTNNQTNAYVTFMYEKEAPPFTGDFDIVPPTINFREPFSFVPKNFQMNACVYQSHKYKIERGGTFVSETQTGGQNQKTSYSYSKYPWNIGIGTHTVSINIKTSCGETGWINPKPLTVNDMTDNSPPRFKIGFVHPAAQTIPIYQVVEGTVLNLIYIEDSSVPTPDDPDGDDIYFMGFDTEGSISRFIRELPSKYEHSLYGNGYHRITMDTLGYHHVSAQMRDQWGATSTASTWIQVIPKNPIAMAKGPATVKSGRPVPDNLFDSSQSYSPVGRKINHARDEWENKKDKYINETEDNIFEYVKLHVYDSEGLKSIDPGVHTLIVEPDLPPVAKLEVPSLAVRNQTADIVNRSYSPDGDKIVKTEYKYKYDAKNNGFEDDEWVTLLIGTDKALPFKPTKVGKYLFYVKVTEDYGKWGDTDWQEEELLIMDVVNDSPTISFDMEGKNEQPDLEPLDPYYAKDIVSQWKLYEVNSNTLMKWPALKWNVNGKTLLAGSTGKMNETQTNLTGFHGQVNQNWAYPFQNMGLGYNNLSPYRAIERLDYAKTQPLLINNYLNSERPGSWEPTDFYKSNTGWAENIMEIRSNDSHFYFNDRGRDRGGNYYYASQNPRLYAFNKSKVGSYASITQMPNNNPFAMYLEFSYPNGSPYDFILGPESIRAIPKLTYDQYYYPDYWSFQKKDKTNAQFMRTNTLEYAQVRGHKVAEKTIYQSATWTCYRLCGYYYASDGYSYEEGVADIIAYDAFTGEYISSAFATGALEGKQVEILTTKGDNLLLFDRAASKIYELNRQGKIVETYPWFIRPSYTQNDRYGQPMTFNSGMAKDAGYSDGMLEGVDAWYVVEATSSPQDEFYQYGYLSLLKIWKKDLTVAWRAKLKGRSWDAQQSFTYKMGNIRNHHFSILINEMKDEIFVRSYSYNPHMTDLTIQHELVNTKTGAVRDYSTDGYVPFTSAMTNIGINWYGNIGGGGAEYPYITTAEGWKTRYTGDKNTKITDGAYQYRTEFSSDLNVNLNSRLYQGTHAFYVGDGMYITISSAYNYSNGNFVPVLHVGTPTTDPLIYNAFTLGQWVSKTKLKNAELAFNMALYQPKVNSKLAGMSFRMQNPTNRYAVEADGQKLYLSKYTGGNRTVLGTQNFIAQPGKAYSFRILMQGEAIKVYMDGVPYFEVTDSQYDDGYFGMFSDRGLVDFDKIGSKELPDDNVWSTQYAIWEEADAAASIRTDNVIFEDPEKDPIAELDWSIFHTVRFINNQGQSSLHGKSITEGELKLDNVGDYKVALRGRDDPNPKYLMPDMAFDDYRKNSNEFVRMITVHRRPVADFELQQRESDGQVFWTDNSVDPDRYESATHYSDEVTGIDYKATKGILEKRFYYITPSGDYVPEKLITPQEKGTYEVALAVKDEYGAWSNWTVRMLDIDKLPPPNTPPTPGFTKTHTTTYRGVTVTIDSTASDLEDGDRTKLPHTYYVRNKTANGAEAIRSSSRTDWTISFDKLGTYNIRQLVSDSHGATAQAEQEISIVNRKPVANVTYPTSTDQNNPTKVTVPRPAFTWTYSDADNDAQTRYQVQIYRYGGVLLLDSGSKDGADKTWTASADLPEKTNMYVQVRVHDGFDWSDWSTVRYFYIETNQPPTADFTWSPQPVYEGDTVQFRSIVSDPDRDTLSVSYELTDPAGKKSAYNYSFQPNGTAYPDNAPNVAMAQIGDWLMKMTVSDGKAEAVTRSKIVKVLPLSLTGTVHHTELWNEHRQNYNKKKSGNAETPRGYEVFWAGEKFILKAATTATGTNTKAEKVEVTFGKYKTELKSLQSGGSSWQGELWDSSFKGLKNGEYRFDFTVFYSNGIVKTDSAEIRIQGNASGIAGVHRVQ</sequence>
<dbReference type="InterPro" id="IPR013783">
    <property type="entry name" value="Ig-like_fold"/>
</dbReference>
<feature type="signal peptide" evidence="1">
    <location>
        <begin position="1"/>
        <end position="20"/>
    </location>
</feature>
<dbReference type="Gene3D" id="2.60.40.10">
    <property type="entry name" value="Immunoglobulins"/>
    <property type="match status" value="3"/>
</dbReference>
<dbReference type="EMBL" id="LYPA01000065">
    <property type="protein sequence ID" value="OBR64304.1"/>
    <property type="molecule type" value="Genomic_DNA"/>
</dbReference>
<organism evidence="2 3">
    <name type="scientific">Paenibacillus oryzae</name>
    <dbReference type="NCBI Taxonomy" id="1844972"/>
    <lineage>
        <taxon>Bacteria</taxon>
        <taxon>Bacillati</taxon>
        <taxon>Bacillota</taxon>
        <taxon>Bacilli</taxon>
        <taxon>Bacillales</taxon>
        <taxon>Paenibacillaceae</taxon>
        <taxon>Paenibacillus</taxon>
    </lineage>
</organism>